<reference evidence="4" key="1">
    <citation type="submission" date="2016-10" db="EMBL/GenBank/DDBJ databases">
        <authorList>
            <person name="Varghese N."/>
            <person name="Submissions S."/>
        </authorList>
    </citation>
    <scope>NUCLEOTIDE SEQUENCE [LARGE SCALE GENOMIC DNA]</scope>
    <source>
        <strain evidence="4">CGMCC 1.10658</strain>
    </source>
</reference>
<feature type="domain" description="Transcription factor zinc-finger" evidence="2">
    <location>
        <begin position="2"/>
        <end position="42"/>
    </location>
</feature>
<keyword evidence="4" id="KW-1185">Reference proteome</keyword>
<gene>
    <name evidence="3" type="ORF">SAMN05216212_0184</name>
</gene>
<organism evidence="3 4">
    <name type="scientific">Microbulbifer yueqingensis</name>
    <dbReference type="NCBI Taxonomy" id="658219"/>
    <lineage>
        <taxon>Bacteria</taxon>
        <taxon>Pseudomonadati</taxon>
        <taxon>Pseudomonadota</taxon>
        <taxon>Gammaproteobacteria</taxon>
        <taxon>Cellvibrionales</taxon>
        <taxon>Microbulbiferaceae</taxon>
        <taxon>Microbulbifer</taxon>
    </lineage>
</organism>
<feature type="compositionally biased region" description="Low complexity" evidence="1">
    <location>
        <begin position="46"/>
        <end position="55"/>
    </location>
</feature>
<dbReference type="Pfam" id="PF13453">
    <property type="entry name" value="Zn_ribbon_TFIIB"/>
    <property type="match status" value="1"/>
</dbReference>
<name>A0A1G8ULY8_9GAMM</name>
<evidence type="ECO:0000313" key="4">
    <source>
        <dbReference type="Proteomes" id="UP000199305"/>
    </source>
</evidence>
<dbReference type="RefSeq" id="WP_091506564.1">
    <property type="nucleotide sequence ID" value="NZ_FNFH01000001.1"/>
</dbReference>
<dbReference type="OrthoDB" id="9814037at2"/>
<dbReference type="InterPro" id="IPR027392">
    <property type="entry name" value="TF_Znf"/>
</dbReference>
<sequence length="72" mass="8079">MKCPSCKDSGMMSMDRNGVQIDYCPNCRGIWLDRGELEKIIEQSHAAGASSSTGGQEQHKQKRNLITELFDF</sequence>
<evidence type="ECO:0000259" key="2">
    <source>
        <dbReference type="Pfam" id="PF13453"/>
    </source>
</evidence>
<evidence type="ECO:0000313" key="3">
    <source>
        <dbReference type="EMBL" id="SDJ54739.1"/>
    </source>
</evidence>
<dbReference type="AlphaFoldDB" id="A0A1G8ULY8"/>
<dbReference type="EMBL" id="FNFH01000001">
    <property type="protein sequence ID" value="SDJ54739.1"/>
    <property type="molecule type" value="Genomic_DNA"/>
</dbReference>
<accession>A0A1G8ULY8</accession>
<proteinExistence type="predicted"/>
<protein>
    <recommendedName>
        <fullName evidence="2">Transcription factor zinc-finger domain-containing protein</fullName>
    </recommendedName>
</protein>
<dbReference type="Proteomes" id="UP000199305">
    <property type="component" value="Unassembled WGS sequence"/>
</dbReference>
<evidence type="ECO:0000256" key="1">
    <source>
        <dbReference type="SAM" id="MobiDB-lite"/>
    </source>
</evidence>
<dbReference type="STRING" id="658219.SAMN05216212_0184"/>
<feature type="region of interest" description="Disordered" evidence="1">
    <location>
        <begin position="43"/>
        <end position="65"/>
    </location>
</feature>